<evidence type="ECO:0000313" key="2">
    <source>
        <dbReference type="EMBL" id="MFC0204680.1"/>
    </source>
</evidence>
<evidence type="ECO:0000259" key="1">
    <source>
        <dbReference type="Pfam" id="PF13577"/>
    </source>
</evidence>
<dbReference type="InterPro" id="IPR037401">
    <property type="entry name" value="SnoaL-like"/>
</dbReference>
<organism evidence="2 3">
    <name type="scientific">Novosphingobium soli</name>
    <dbReference type="NCBI Taxonomy" id="574956"/>
    <lineage>
        <taxon>Bacteria</taxon>
        <taxon>Pseudomonadati</taxon>
        <taxon>Pseudomonadota</taxon>
        <taxon>Alphaproteobacteria</taxon>
        <taxon>Sphingomonadales</taxon>
        <taxon>Sphingomonadaceae</taxon>
        <taxon>Novosphingobium</taxon>
    </lineage>
</organism>
<dbReference type="Gene3D" id="3.10.450.50">
    <property type="match status" value="1"/>
</dbReference>
<dbReference type="EMBL" id="JBHLWK010000012">
    <property type="protein sequence ID" value="MFC0204680.1"/>
    <property type="molecule type" value="Genomic_DNA"/>
</dbReference>
<dbReference type="Proteomes" id="UP001589798">
    <property type="component" value="Unassembled WGS sequence"/>
</dbReference>
<dbReference type="InterPro" id="IPR032710">
    <property type="entry name" value="NTF2-like_dom_sf"/>
</dbReference>
<accession>A0ABV6CX39</accession>
<dbReference type="CDD" id="cd00531">
    <property type="entry name" value="NTF2_like"/>
    <property type="match status" value="1"/>
</dbReference>
<protein>
    <submittedName>
        <fullName evidence="2">Nuclear transport factor 2 family protein</fullName>
    </submittedName>
</protein>
<keyword evidence="3" id="KW-1185">Reference proteome</keyword>
<reference evidence="2 3" key="1">
    <citation type="submission" date="2024-09" db="EMBL/GenBank/DDBJ databases">
        <authorList>
            <person name="Sun Q."/>
            <person name="Mori K."/>
        </authorList>
    </citation>
    <scope>NUCLEOTIDE SEQUENCE [LARGE SCALE GENOMIC DNA]</scope>
    <source>
        <strain evidence="2 3">CCM 7706</strain>
    </source>
</reference>
<proteinExistence type="predicted"/>
<sequence length="176" mass="19696">MDPTVLELLDREAIRACVARLARGEDRRSAELILSCWWPDARFDYGVHSGDLAAYLAWVVPGADAIKNTQHILGQTHIELAGTSARAETHVVSYHRVDLGEGDRDTCIGGRYLDTLEKREGAWRIADRVMLYDWEQDWGPAADWSRGVMGYPFTAAHFAGRAQGDFSVNWFQGASK</sequence>
<dbReference type="RefSeq" id="WP_379487436.1">
    <property type="nucleotide sequence ID" value="NZ_JBHLWK010000012.1"/>
</dbReference>
<name>A0ABV6CX39_9SPHN</name>
<feature type="domain" description="SnoaL-like" evidence="1">
    <location>
        <begin position="7"/>
        <end position="128"/>
    </location>
</feature>
<evidence type="ECO:0000313" key="3">
    <source>
        <dbReference type="Proteomes" id="UP001589798"/>
    </source>
</evidence>
<dbReference type="Pfam" id="PF13577">
    <property type="entry name" value="SnoaL_4"/>
    <property type="match status" value="1"/>
</dbReference>
<dbReference type="SUPFAM" id="SSF54427">
    <property type="entry name" value="NTF2-like"/>
    <property type="match status" value="1"/>
</dbReference>
<comment type="caution">
    <text evidence="2">The sequence shown here is derived from an EMBL/GenBank/DDBJ whole genome shotgun (WGS) entry which is preliminary data.</text>
</comment>
<gene>
    <name evidence="2" type="ORF">ACFFJC_10385</name>
</gene>